<feature type="transmembrane region" description="Helical" evidence="1">
    <location>
        <begin position="7"/>
        <end position="28"/>
    </location>
</feature>
<dbReference type="Proteomes" id="UP000269669">
    <property type="component" value="Unassembled WGS sequence"/>
</dbReference>
<dbReference type="AlphaFoldDB" id="A0A428ME55"/>
<reference evidence="2 3" key="1">
    <citation type="submission" date="2018-12" db="EMBL/GenBank/DDBJ databases">
        <title>Sequencing of bacterial isolates from soil warming experiment in Harvard Forest, Massachusetts, USA.</title>
        <authorList>
            <person name="Deangelis K."/>
        </authorList>
    </citation>
    <scope>NUCLEOTIDE SEQUENCE [LARGE SCALE GENOMIC DNA]</scope>
    <source>
        <strain evidence="2 3">EB153</strain>
    </source>
</reference>
<dbReference type="Gene3D" id="2.120.10.30">
    <property type="entry name" value="TolB, C-terminal domain"/>
    <property type="match status" value="1"/>
</dbReference>
<evidence type="ECO:0000256" key="1">
    <source>
        <dbReference type="SAM" id="Phobius"/>
    </source>
</evidence>
<name>A0A428ME55_9BACT</name>
<dbReference type="EMBL" id="RSDW01000001">
    <property type="protein sequence ID" value="RSL15139.1"/>
    <property type="molecule type" value="Genomic_DNA"/>
</dbReference>
<evidence type="ECO:0000313" key="3">
    <source>
        <dbReference type="Proteomes" id="UP000269669"/>
    </source>
</evidence>
<evidence type="ECO:0000313" key="2">
    <source>
        <dbReference type="EMBL" id="RSL15139.1"/>
    </source>
</evidence>
<keyword evidence="1" id="KW-0812">Transmembrane</keyword>
<organism evidence="2 3">
    <name type="scientific">Edaphobacter aggregans</name>
    <dbReference type="NCBI Taxonomy" id="570835"/>
    <lineage>
        <taxon>Bacteria</taxon>
        <taxon>Pseudomonadati</taxon>
        <taxon>Acidobacteriota</taxon>
        <taxon>Terriglobia</taxon>
        <taxon>Terriglobales</taxon>
        <taxon>Acidobacteriaceae</taxon>
        <taxon>Edaphobacter</taxon>
    </lineage>
</organism>
<gene>
    <name evidence="2" type="ORF">EDE15_0616</name>
</gene>
<dbReference type="SUPFAM" id="SSF63829">
    <property type="entry name" value="Calcium-dependent phosphotriesterase"/>
    <property type="match status" value="1"/>
</dbReference>
<dbReference type="RefSeq" id="WP_221761586.1">
    <property type="nucleotide sequence ID" value="NZ_RSDW01000001.1"/>
</dbReference>
<sequence length="378" mass="38306">MERNHSLLLRAGALSVMMLIMSATTITARAASNGDHAPGNSFIGAFNTVTVVSSTVPLNGDVNPYGVAQVPRSKGKLAEGNFLISNFNNGGNQQGTGTTIVQIAPDGTFSQFAQIDASKVSCPGGIGLTTALVALQSGLVIVGSLPTSDGTSATAEAGCLIVLNSAGKVIETISGHHINGPWDMTAVDGGSLAVLFVTNVLNGTVAANGNIVNRGTVVRLLLDIDDAKPELLDSTVVGSGFPERTDPNALVIGPTGVAFDGETGILYVADSLDNRIAAIPNALFRGSSANTGFTVSEGGALNDPLGLALTPNHHLVAANGDDGNIVEINPVNGKQVAVKLVDNTGGPPPGSGALFGLIAVPEGVYFVDDASNTFNLLN</sequence>
<protein>
    <recommendedName>
        <fullName evidence="4">NHL repeat-containing protein</fullName>
    </recommendedName>
</protein>
<keyword evidence="1" id="KW-0472">Membrane</keyword>
<proteinExistence type="predicted"/>
<keyword evidence="1" id="KW-1133">Transmembrane helix</keyword>
<accession>A0A428ME55</accession>
<keyword evidence="3" id="KW-1185">Reference proteome</keyword>
<comment type="caution">
    <text evidence="2">The sequence shown here is derived from an EMBL/GenBank/DDBJ whole genome shotgun (WGS) entry which is preliminary data.</text>
</comment>
<evidence type="ECO:0008006" key="4">
    <source>
        <dbReference type="Google" id="ProtNLM"/>
    </source>
</evidence>
<dbReference type="InterPro" id="IPR011042">
    <property type="entry name" value="6-blade_b-propeller_TolB-like"/>
</dbReference>